<dbReference type="Proteomes" id="UP000594263">
    <property type="component" value="Unplaced"/>
</dbReference>
<feature type="transmembrane region" description="Helical" evidence="8">
    <location>
        <begin position="261"/>
        <end position="283"/>
    </location>
</feature>
<name>A0A7N0T4Z6_KALFE</name>
<dbReference type="AlphaFoldDB" id="A0A7N0T4Z6"/>
<dbReference type="GO" id="GO:0016020">
    <property type="term" value="C:membrane"/>
    <property type="evidence" value="ECO:0007669"/>
    <property type="project" value="UniProtKB-SubCell"/>
</dbReference>
<dbReference type="PANTHER" id="PTHR23130:SF115">
    <property type="entry name" value="OS01G0680900 PROTEIN"/>
    <property type="match status" value="1"/>
</dbReference>
<dbReference type="SMART" id="SM00665">
    <property type="entry name" value="B561"/>
    <property type="match status" value="1"/>
</dbReference>
<proteinExistence type="predicted"/>
<dbReference type="CDD" id="cd09631">
    <property type="entry name" value="DOMON_DOH"/>
    <property type="match status" value="1"/>
</dbReference>
<evidence type="ECO:0000256" key="1">
    <source>
        <dbReference type="ARBA" id="ARBA00004370"/>
    </source>
</evidence>
<protein>
    <recommendedName>
        <fullName evidence="9">DOMON domain-containing protein</fullName>
    </recommendedName>
</protein>
<comment type="subcellular location">
    <subcellularLocation>
        <location evidence="1">Membrane</location>
    </subcellularLocation>
</comment>
<dbReference type="SMART" id="SM00664">
    <property type="entry name" value="DoH"/>
    <property type="match status" value="1"/>
</dbReference>
<keyword evidence="2" id="KW-0813">Transport</keyword>
<dbReference type="PANTHER" id="PTHR23130">
    <property type="entry name" value="CYTOCHROME B561 AND DOMON DOMAIN-CONTAINING PROTEIN"/>
    <property type="match status" value="1"/>
</dbReference>
<dbReference type="EnsemblPlants" id="Kaladp0022s0155.1.v1.1">
    <property type="protein sequence ID" value="Kaladp0022s0155.1.v1.1"/>
    <property type="gene ID" value="Kaladp0022s0155.v1.1"/>
</dbReference>
<feature type="transmembrane region" description="Helical" evidence="8">
    <location>
        <begin position="178"/>
        <end position="200"/>
    </location>
</feature>
<evidence type="ECO:0000256" key="5">
    <source>
        <dbReference type="ARBA" id="ARBA00022982"/>
    </source>
</evidence>
<evidence type="ECO:0000256" key="6">
    <source>
        <dbReference type="ARBA" id="ARBA00022989"/>
    </source>
</evidence>
<feature type="transmembrane region" description="Helical" evidence="8">
    <location>
        <begin position="151"/>
        <end position="172"/>
    </location>
</feature>
<dbReference type="Gramene" id="Kaladp0022s0155.1.v1.1">
    <property type="protein sequence ID" value="Kaladp0022s0155.1.v1.1"/>
    <property type="gene ID" value="Kaladp0022s0155.v1.1"/>
</dbReference>
<evidence type="ECO:0000256" key="8">
    <source>
        <dbReference type="SAM" id="Phobius"/>
    </source>
</evidence>
<feature type="transmembrane region" description="Helical" evidence="8">
    <location>
        <begin position="212"/>
        <end position="229"/>
    </location>
</feature>
<evidence type="ECO:0000256" key="3">
    <source>
        <dbReference type="ARBA" id="ARBA00022692"/>
    </source>
</evidence>
<evidence type="ECO:0000256" key="7">
    <source>
        <dbReference type="ARBA" id="ARBA00023136"/>
    </source>
</evidence>
<keyword evidence="4" id="KW-0732">Signal</keyword>
<sequence length="299" mass="34248">MQYSHREDGVWTIILSTFYTTEWVGIGFSKDGLIMGSSAMVGWFNKLAHPRMKQYYIQGVTVQQVTPDKGESQLTNVPSTVMLHEATLYLAFQIRFNNAAAGGHNVLLAFGTKYPSGTFQLTPHDDQTSLKITQQESTKQRPSRRQKRRHGLLGLLGWGLFRPVGAMIARYFKHKDTLWFYLCTVIQLLGFLLIIANLVAGDMMYWEKDANLRAHRILGIFAFVMAFFVRPGKESKMRKYWNWYHHQIGRLGLFYETEWKIGYGFLVGATPLAVTILEALSLLERNEVKAFPPPTVQMN</sequence>
<dbReference type="InterPro" id="IPR006593">
    <property type="entry name" value="Cyt_b561/ferric_Rdtase_TM"/>
</dbReference>
<organism evidence="10 11">
    <name type="scientific">Kalanchoe fedtschenkoi</name>
    <name type="common">Lavender scallops</name>
    <name type="synonym">South American air plant</name>
    <dbReference type="NCBI Taxonomy" id="63787"/>
    <lineage>
        <taxon>Eukaryota</taxon>
        <taxon>Viridiplantae</taxon>
        <taxon>Streptophyta</taxon>
        <taxon>Embryophyta</taxon>
        <taxon>Tracheophyta</taxon>
        <taxon>Spermatophyta</taxon>
        <taxon>Magnoliopsida</taxon>
        <taxon>eudicotyledons</taxon>
        <taxon>Gunneridae</taxon>
        <taxon>Pentapetalae</taxon>
        <taxon>Saxifragales</taxon>
        <taxon>Crassulaceae</taxon>
        <taxon>Kalanchoe</taxon>
    </lineage>
</organism>
<evidence type="ECO:0000256" key="2">
    <source>
        <dbReference type="ARBA" id="ARBA00022448"/>
    </source>
</evidence>
<keyword evidence="11" id="KW-1185">Reference proteome</keyword>
<evidence type="ECO:0000256" key="4">
    <source>
        <dbReference type="ARBA" id="ARBA00022729"/>
    </source>
</evidence>
<keyword evidence="3 8" id="KW-0812">Transmembrane</keyword>
<evidence type="ECO:0000313" key="11">
    <source>
        <dbReference type="Proteomes" id="UP000594263"/>
    </source>
</evidence>
<feature type="domain" description="DOMON" evidence="9">
    <location>
        <begin position="1"/>
        <end position="111"/>
    </location>
</feature>
<accession>A0A7N0T4Z6</accession>
<dbReference type="InterPro" id="IPR005018">
    <property type="entry name" value="DOMON_domain"/>
</dbReference>
<dbReference type="PROSITE" id="PS50836">
    <property type="entry name" value="DOMON"/>
    <property type="match status" value="1"/>
</dbReference>
<evidence type="ECO:0000259" key="9">
    <source>
        <dbReference type="PROSITE" id="PS50836"/>
    </source>
</evidence>
<keyword evidence="6 8" id="KW-1133">Transmembrane helix</keyword>
<reference evidence="10" key="1">
    <citation type="submission" date="2021-01" db="UniProtKB">
        <authorList>
            <consortium name="EnsemblPlants"/>
        </authorList>
    </citation>
    <scope>IDENTIFICATION</scope>
</reference>
<keyword evidence="5" id="KW-0249">Electron transport</keyword>
<dbReference type="InterPro" id="IPR045266">
    <property type="entry name" value="DOH_DOMON"/>
</dbReference>
<dbReference type="OMA" id="TIYTSGW"/>
<evidence type="ECO:0000313" key="10">
    <source>
        <dbReference type="EnsemblPlants" id="Kaladp0022s0155.1.v1.1"/>
    </source>
</evidence>
<dbReference type="Gene3D" id="1.20.120.1770">
    <property type="match status" value="1"/>
</dbReference>
<keyword evidence="7 8" id="KW-0472">Membrane</keyword>
<dbReference type="CDD" id="cd08760">
    <property type="entry name" value="Cyt_b561_FRRS1_like"/>
    <property type="match status" value="1"/>
</dbReference>